<dbReference type="EMBL" id="SDOZ01000002">
    <property type="protein sequence ID" value="RXZ62422.1"/>
    <property type="molecule type" value="Genomic_DNA"/>
</dbReference>
<dbReference type="Proteomes" id="UP000291269">
    <property type="component" value="Unassembled WGS sequence"/>
</dbReference>
<dbReference type="RefSeq" id="WP_129226166.1">
    <property type="nucleotide sequence ID" value="NZ_SDOZ01000002.1"/>
</dbReference>
<evidence type="ECO:0000313" key="2">
    <source>
        <dbReference type="Proteomes" id="UP000291269"/>
    </source>
</evidence>
<proteinExistence type="predicted"/>
<name>A0A4Q2KGH8_9FIRM</name>
<keyword evidence="2" id="KW-1185">Reference proteome</keyword>
<protein>
    <submittedName>
        <fullName evidence="1">Uncharacterized protein</fullName>
    </submittedName>
</protein>
<comment type="caution">
    <text evidence="1">The sequence shown here is derived from an EMBL/GenBank/DDBJ whole genome shotgun (WGS) entry which is preliminary data.</text>
</comment>
<evidence type="ECO:0000313" key="1">
    <source>
        <dbReference type="EMBL" id="RXZ62422.1"/>
    </source>
</evidence>
<dbReference type="AlphaFoldDB" id="A0A4Q2KGH8"/>
<sequence length="109" mass="12231">MKILSSLVKRMKREKSACYVPALSFGEHRVTRGERHAEIARLDDDFAQAYLSRVRRVLGAESAVPARRAMVFGSFAGSGDELDEMIESLSLLAGLNVSERAFYARPRRK</sequence>
<gene>
    <name evidence="1" type="ORF">ESZ91_08505</name>
</gene>
<organism evidence="1 2">
    <name type="scientific">Candidatus Borkfalkia ceftriaxoniphila</name>
    <dbReference type="NCBI Taxonomy" id="2508949"/>
    <lineage>
        <taxon>Bacteria</taxon>
        <taxon>Bacillati</taxon>
        <taxon>Bacillota</taxon>
        <taxon>Clostridia</taxon>
        <taxon>Christensenellales</taxon>
        <taxon>Christensenellaceae</taxon>
        <taxon>Candidatus Borkfalkia</taxon>
    </lineage>
</organism>
<accession>A0A4Q2KGH8</accession>
<reference evidence="1 2" key="1">
    <citation type="journal article" date="2019" name="Gut">
        <title>Antibiotics-induced monodominance of a novel gut bacterial order.</title>
        <authorList>
            <person name="Hildebrand F."/>
            <person name="Moitinho-Silva L."/>
            <person name="Blasche S."/>
            <person name="Jahn M.T."/>
            <person name="Gossmann T.I."/>
            <person name="Heuerta-Cepas J."/>
            <person name="Hercog R."/>
            <person name="Luetge M."/>
            <person name="Bahram M."/>
            <person name="Pryszlak A."/>
            <person name="Alves R.J."/>
            <person name="Waszak S.M."/>
            <person name="Zhu A."/>
            <person name="Ye L."/>
            <person name="Costea P.I."/>
            <person name="Aalvink S."/>
            <person name="Belzer C."/>
            <person name="Forslund S.K."/>
            <person name="Sunagawa S."/>
            <person name="Hentschel U."/>
            <person name="Merten C."/>
            <person name="Patil K.R."/>
            <person name="Benes V."/>
            <person name="Bork P."/>
        </authorList>
    </citation>
    <scope>NUCLEOTIDE SEQUENCE [LARGE SCALE GENOMIC DNA]</scope>
    <source>
        <strain evidence="1 2">HDS1380</strain>
    </source>
</reference>